<proteinExistence type="predicted"/>
<reference evidence="1 2" key="1">
    <citation type="submission" date="2024-05" db="EMBL/GenBank/DDBJ databases">
        <title>Genomic Encyclopedia of Type Strains, Phase IV (KMG-IV): sequencing the most valuable type-strain genomes for metagenomic binning, comparative biology and taxonomic classification.</title>
        <authorList>
            <person name="Goeker M."/>
        </authorList>
    </citation>
    <scope>NUCLEOTIDE SEQUENCE [LARGE SCALE GENOMIC DNA]</scope>
    <source>
        <strain evidence="1 2">DSM 25286</strain>
    </source>
</reference>
<dbReference type="Proteomes" id="UP001549019">
    <property type="component" value="Unassembled WGS sequence"/>
</dbReference>
<dbReference type="PANTHER" id="PTHR35802:SF1">
    <property type="entry name" value="PROTEASE SYNTHASE AND SPORULATION PROTEIN PAI 2"/>
    <property type="match status" value="1"/>
</dbReference>
<sequence>MYIPKHFKVDDIDEIKNFINQNGFGTIITVKDGKPQATHTPMILEEDAAGEWTITGHISKGNDQWKSFDGHENTLLMFQGPHAYISSTWYEDENVPTWNYQSVHLYGHCRQMTETEMETDLIKLLDKYEGHDSDGATWDNLSETTRKQIKGIVGFKVKVEEVQAAYKMSQNRNEDDYQNIVHELNERDELMDEEISREMKRIRR</sequence>
<dbReference type="Gene3D" id="2.30.110.10">
    <property type="entry name" value="Electron Transport, Fmn-binding Protein, Chain A"/>
    <property type="match status" value="1"/>
</dbReference>
<evidence type="ECO:0000313" key="2">
    <source>
        <dbReference type="Proteomes" id="UP001549019"/>
    </source>
</evidence>
<dbReference type="EMBL" id="JBDZDV010000004">
    <property type="protein sequence ID" value="MET3111404.1"/>
    <property type="molecule type" value="Genomic_DNA"/>
</dbReference>
<dbReference type="Pfam" id="PF04299">
    <property type="entry name" value="FMN_bind_2"/>
    <property type="match status" value="1"/>
</dbReference>
<accession>A0ABV2EAH6</accession>
<keyword evidence="2" id="KW-1185">Reference proteome</keyword>
<dbReference type="InterPro" id="IPR012349">
    <property type="entry name" value="Split_barrel_FMN-bd"/>
</dbReference>
<dbReference type="RefSeq" id="WP_230822282.1">
    <property type="nucleotide sequence ID" value="NZ_JAJNCU010000005.1"/>
</dbReference>
<dbReference type="PANTHER" id="PTHR35802">
    <property type="entry name" value="PROTEASE SYNTHASE AND SPORULATION PROTEIN PAI 2"/>
    <property type="match status" value="1"/>
</dbReference>
<protein>
    <submittedName>
        <fullName evidence="1">Transcriptional regulator</fullName>
    </submittedName>
</protein>
<evidence type="ECO:0000313" key="1">
    <source>
        <dbReference type="EMBL" id="MET3111404.1"/>
    </source>
</evidence>
<dbReference type="SUPFAM" id="SSF50475">
    <property type="entry name" value="FMN-binding split barrel"/>
    <property type="match status" value="1"/>
</dbReference>
<name>A0ABV2EAH6_9STAP</name>
<gene>
    <name evidence="1" type="ORF">ABHD89_001819</name>
</gene>
<organism evidence="1 2">
    <name type="scientific">Salinicoccus halitifaciens</name>
    <dbReference type="NCBI Taxonomy" id="1073415"/>
    <lineage>
        <taxon>Bacteria</taxon>
        <taxon>Bacillati</taxon>
        <taxon>Bacillota</taxon>
        <taxon>Bacilli</taxon>
        <taxon>Bacillales</taxon>
        <taxon>Staphylococcaceae</taxon>
        <taxon>Salinicoccus</taxon>
    </lineage>
</organism>
<comment type="caution">
    <text evidence="1">The sequence shown here is derived from an EMBL/GenBank/DDBJ whole genome shotgun (WGS) entry which is preliminary data.</text>
</comment>
<dbReference type="PIRSF" id="PIRSF010372">
    <property type="entry name" value="PaiB"/>
    <property type="match status" value="1"/>
</dbReference>
<dbReference type="InterPro" id="IPR007396">
    <property type="entry name" value="TR_PAI2-type"/>
</dbReference>